<dbReference type="AlphaFoldDB" id="A0A1J1HQ71"/>
<dbReference type="Proteomes" id="UP000183832">
    <property type="component" value="Unassembled WGS sequence"/>
</dbReference>
<accession>A0A1J1HQ71</accession>
<evidence type="ECO:0000313" key="2">
    <source>
        <dbReference type="Proteomes" id="UP000183832"/>
    </source>
</evidence>
<name>A0A1J1HQ71_9DIPT</name>
<protein>
    <submittedName>
        <fullName evidence="1">CLUMA_CG003348, isoform A</fullName>
    </submittedName>
</protein>
<sequence>MFNEIIQEMKKSKTLRTFAAYFFHMHKSYCRIKQKREQNRFLLNSQKLNTPKTKFLIPKSEFKAFALPLGSPSKQMT</sequence>
<keyword evidence="2" id="KW-1185">Reference proteome</keyword>
<reference evidence="1 2" key="1">
    <citation type="submission" date="2015-04" db="EMBL/GenBank/DDBJ databases">
        <authorList>
            <person name="Syromyatnikov M.Y."/>
            <person name="Popov V.N."/>
        </authorList>
    </citation>
    <scope>NUCLEOTIDE SEQUENCE [LARGE SCALE GENOMIC DNA]</scope>
</reference>
<evidence type="ECO:0000313" key="1">
    <source>
        <dbReference type="EMBL" id="CRK89532.1"/>
    </source>
</evidence>
<proteinExistence type="predicted"/>
<organism evidence="1 2">
    <name type="scientific">Clunio marinus</name>
    <dbReference type="NCBI Taxonomy" id="568069"/>
    <lineage>
        <taxon>Eukaryota</taxon>
        <taxon>Metazoa</taxon>
        <taxon>Ecdysozoa</taxon>
        <taxon>Arthropoda</taxon>
        <taxon>Hexapoda</taxon>
        <taxon>Insecta</taxon>
        <taxon>Pterygota</taxon>
        <taxon>Neoptera</taxon>
        <taxon>Endopterygota</taxon>
        <taxon>Diptera</taxon>
        <taxon>Nematocera</taxon>
        <taxon>Chironomoidea</taxon>
        <taxon>Chironomidae</taxon>
        <taxon>Clunio</taxon>
    </lineage>
</organism>
<dbReference type="EMBL" id="CVRI01000013">
    <property type="protein sequence ID" value="CRK89532.1"/>
    <property type="molecule type" value="Genomic_DNA"/>
</dbReference>
<gene>
    <name evidence="1" type="ORF">CLUMA_CG003348</name>
</gene>